<evidence type="ECO:0000256" key="4">
    <source>
        <dbReference type="ARBA" id="ARBA00022741"/>
    </source>
</evidence>
<gene>
    <name evidence="9" type="primary">leuS</name>
    <name evidence="14" type="ORF">SAMN04488069_11120</name>
</gene>
<dbReference type="PANTHER" id="PTHR43740:SF2">
    <property type="entry name" value="LEUCINE--TRNA LIGASE, MITOCHONDRIAL"/>
    <property type="match status" value="1"/>
</dbReference>
<dbReference type="Gene3D" id="1.10.730.10">
    <property type="entry name" value="Isoleucyl-tRNA Synthetase, Domain 1"/>
    <property type="match status" value="1"/>
</dbReference>
<dbReference type="GO" id="GO:0005524">
    <property type="term" value="F:ATP binding"/>
    <property type="evidence" value="ECO:0007669"/>
    <property type="project" value="UniProtKB-UniRule"/>
</dbReference>
<evidence type="ECO:0000256" key="9">
    <source>
        <dbReference type="HAMAP-Rule" id="MF_00049"/>
    </source>
</evidence>
<dbReference type="InterPro" id="IPR002300">
    <property type="entry name" value="aa-tRNA-synth_Ia"/>
</dbReference>
<dbReference type="Proteomes" id="UP000199249">
    <property type="component" value="Unassembled WGS sequence"/>
</dbReference>
<name>A0A1H3LL13_9BACT</name>
<evidence type="ECO:0000256" key="3">
    <source>
        <dbReference type="ARBA" id="ARBA00022598"/>
    </source>
</evidence>
<feature type="domain" description="Aminoacyl-tRNA synthetase class Ia" evidence="11">
    <location>
        <begin position="786"/>
        <end position="814"/>
    </location>
</feature>
<dbReference type="SUPFAM" id="SSF47323">
    <property type="entry name" value="Anticodon-binding domain of a subclass of class I aminoacyl-tRNA synthetases"/>
    <property type="match status" value="1"/>
</dbReference>
<dbReference type="FunFam" id="1.10.730.10:FF:000011">
    <property type="entry name" value="Leucine--tRNA ligase chloroplastic/mitochondrial"/>
    <property type="match status" value="1"/>
</dbReference>
<dbReference type="PRINTS" id="PR00985">
    <property type="entry name" value="TRNASYNTHLEU"/>
</dbReference>
<keyword evidence="6 9" id="KW-0648">Protein biosynthesis</keyword>
<comment type="subcellular location">
    <subcellularLocation>
        <location evidence="9">Cytoplasm</location>
    </subcellularLocation>
</comment>
<dbReference type="InterPro" id="IPR009008">
    <property type="entry name" value="Val/Leu/Ile-tRNA-synth_edit"/>
</dbReference>
<keyword evidence="7 9" id="KW-0030">Aminoacyl-tRNA synthetase</keyword>
<dbReference type="Pfam" id="PF08264">
    <property type="entry name" value="Anticodon_1"/>
    <property type="match status" value="1"/>
</dbReference>
<sequence>MPGYHPQDIEQKWQDFWKDQQTFKAENGSEKPKYYVLDMFPYPSGAGLHVGHPLGYIASDIVARYKRLRGFNVLHPMGFDSFGLPAEQYAIQTGQHPAVTTEQNIGTYIKQLSALGFSYDWSREVRTSDPAYYKWTQWIFLKLFNSWYNLETDRAEPLKTLLDKFAASGSAGIRAAGDADERHEFTAGQWQSFTEKQHLQAVHPYRLAYQQDTYVNWCPGLGTVLSNDEVKDGLSERGGFPVERRLMPQWNLRITAYADRLLRGLDSLDWPDAVKEMQRNWIGKSIGASVRFPVYLRDASGEMKPQPEEIEVFTTRVDTIFGTTFLVLAPELDLTLALGERAAAQADYSPEASQVYSDLQAYVKAAVNRSERERQTDVKTVSGAATGCYVQNPFTQEFLPVWTADYVLAGYGTGAVMGVPSGDQRDWLFATHFKLPIRQILDGQQGLDLQADPTKEGRYINSGFITGLTYDEATEQLRLRLRANRVGEPKITYRIRDAIFGRQRYWGEPIPIYYKDGVAYGVAEADLPLVLPEIDEYKPTETGEPPLGRATDWKYKGKYEYELSTMPGWAGSSWYYLRYMDPHNADRFVGEEAEAYWQNVDLYLGGAEHATGHLLYSRFWHLFLKDLGLVTANEPFQKLINQGMILGVSEKTYRWSDKSLLSKHMNPETANENSISRLTFLSNKRIEDYKLPATSTSVFVSADAKHLFFGPEESTADESVNVGSLVALNVDISLVESNVLSLSSYESRLVDVENAVFVCTGGFWQNGKFYKFSFGGSDVFKTFSEVEKMSKSKYNVVNPDTLIERYGADALRMYEMFLGPLEQFKPWNTNGMSGVAGFLKKFWRLYHPQDGTFAVTDAAAEPAELKTLHKAIRKVEEDIERFSFNTTVSALMITVNELTALDCHKRAILEPLVVLLSPYAPHLAEELWQQLGHAPGSISTAAYPEFREEYLVEDVVNYPVAINGKVREQLQFPAAATAAEIEAAVRATDILARFAEGKPAKKVIVVPGRMVNIVV</sequence>
<dbReference type="InterPro" id="IPR013155">
    <property type="entry name" value="M/V/L/I-tRNA-synth_anticd-bd"/>
</dbReference>
<keyword evidence="3 9" id="KW-0436">Ligase</keyword>
<organism evidence="14 15">
    <name type="scientific">Hymenobacter psychrophilus</name>
    <dbReference type="NCBI Taxonomy" id="651662"/>
    <lineage>
        <taxon>Bacteria</taxon>
        <taxon>Pseudomonadati</taxon>
        <taxon>Bacteroidota</taxon>
        <taxon>Cytophagia</taxon>
        <taxon>Cytophagales</taxon>
        <taxon>Hymenobacteraceae</taxon>
        <taxon>Hymenobacter</taxon>
    </lineage>
</organism>
<dbReference type="AlphaFoldDB" id="A0A1H3LL13"/>
<evidence type="ECO:0000259" key="12">
    <source>
        <dbReference type="Pfam" id="PF08264"/>
    </source>
</evidence>
<dbReference type="InterPro" id="IPR014729">
    <property type="entry name" value="Rossmann-like_a/b/a_fold"/>
</dbReference>
<evidence type="ECO:0000256" key="2">
    <source>
        <dbReference type="ARBA" id="ARBA00022490"/>
    </source>
</evidence>
<accession>A0A1H3LL13</accession>
<dbReference type="InterPro" id="IPR001412">
    <property type="entry name" value="aa-tRNA-synth_I_CS"/>
</dbReference>
<dbReference type="InterPro" id="IPR009080">
    <property type="entry name" value="tRNAsynth_Ia_anticodon-bd"/>
</dbReference>
<feature type="domain" description="Leucyl-tRNA synthetase editing" evidence="13">
    <location>
        <begin position="279"/>
        <end position="477"/>
    </location>
</feature>
<evidence type="ECO:0000256" key="5">
    <source>
        <dbReference type="ARBA" id="ARBA00022840"/>
    </source>
</evidence>
<dbReference type="EMBL" id="FNOV01000011">
    <property type="protein sequence ID" value="SDY64668.1"/>
    <property type="molecule type" value="Genomic_DNA"/>
</dbReference>
<dbReference type="GO" id="GO:0004823">
    <property type="term" value="F:leucine-tRNA ligase activity"/>
    <property type="evidence" value="ECO:0007669"/>
    <property type="project" value="UniProtKB-UniRule"/>
</dbReference>
<dbReference type="FunFam" id="3.40.50.620:FF:000060">
    <property type="entry name" value="Leucine--tRNA ligase"/>
    <property type="match status" value="1"/>
</dbReference>
<dbReference type="Gene3D" id="3.40.50.620">
    <property type="entry name" value="HUPs"/>
    <property type="match status" value="3"/>
</dbReference>
<comment type="similarity">
    <text evidence="1 9 10">Belongs to the class-I aminoacyl-tRNA synthetase family.</text>
</comment>
<protein>
    <recommendedName>
        <fullName evidence="9">Leucine--tRNA ligase</fullName>
        <ecNumber evidence="9">6.1.1.4</ecNumber>
    </recommendedName>
    <alternativeName>
        <fullName evidence="9">Leucyl-tRNA synthetase</fullName>
        <shortName evidence="9">LeuRS</shortName>
    </alternativeName>
</protein>
<dbReference type="PROSITE" id="PS00178">
    <property type="entry name" value="AA_TRNA_LIGASE_I"/>
    <property type="match status" value="1"/>
</dbReference>
<dbReference type="OrthoDB" id="9810365at2"/>
<feature type="domain" description="Aminoacyl-tRNA synthetase class Ia" evidence="11">
    <location>
        <begin position="12"/>
        <end position="145"/>
    </location>
</feature>
<keyword evidence="15" id="KW-1185">Reference proteome</keyword>
<comment type="catalytic activity">
    <reaction evidence="8 9">
        <text>tRNA(Leu) + L-leucine + ATP = L-leucyl-tRNA(Leu) + AMP + diphosphate</text>
        <dbReference type="Rhea" id="RHEA:11688"/>
        <dbReference type="Rhea" id="RHEA-COMP:9613"/>
        <dbReference type="Rhea" id="RHEA-COMP:9622"/>
        <dbReference type="ChEBI" id="CHEBI:30616"/>
        <dbReference type="ChEBI" id="CHEBI:33019"/>
        <dbReference type="ChEBI" id="CHEBI:57427"/>
        <dbReference type="ChEBI" id="CHEBI:78442"/>
        <dbReference type="ChEBI" id="CHEBI:78494"/>
        <dbReference type="ChEBI" id="CHEBI:456215"/>
        <dbReference type="EC" id="6.1.1.4"/>
    </reaction>
</comment>
<feature type="domain" description="Methionyl/Valyl/Leucyl/Isoleucyl-tRNA synthetase anticodon-binding" evidence="12">
    <location>
        <begin position="865"/>
        <end position="977"/>
    </location>
</feature>
<dbReference type="GO" id="GO:0006429">
    <property type="term" value="P:leucyl-tRNA aminoacylation"/>
    <property type="evidence" value="ECO:0007669"/>
    <property type="project" value="UniProtKB-UniRule"/>
</dbReference>
<feature type="short sequence motif" description="'KMSKS' region" evidence="9">
    <location>
        <begin position="788"/>
        <end position="792"/>
    </location>
</feature>
<evidence type="ECO:0000256" key="7">
    <source>
        <dbReference type="ARBA" id="ARBA00023146"/>
    </source>
</evidence>
<evidence type="ECO:0000313" key="15">
    <source>
        <dbReference type="Proteomes" id="UP000199249"/>
    </source>
</evidence>
<evidence type="ECO:0000256" key="6">
    <source>
        <dbReference type="ARBA" id="ARBA00022917"/>
    </source>
</evidence>
<dbReference type="PANTHER" id="PTHR43740">
    <property type="entry name" value="LEUCYL-TRNA SYNTHETASE"/>
    <property type="match status" value="1"/>
</dbReference>
<keyword evidence="2 9" id="KW-0963">Cytoplasm</keyword>
<dbReference type="EC" id="6.1.1.4" evidence="9"/>
<dbReference type="GO" id="GO:0005829">
    <property type="term" value="C:cytosol"/>
    <property type="evidence" value="ECO:0007669"/>
    <property type="project" value="TreeGrafter"/>
</dbReference>
<dbReference type="GO" id="GO:0002161">
    <property type="term" value="F:aminoacyl-tRNA deacylase activity"/>
    <property type="evidence" value="ECO:0007669"/>
    <property type="project" value="InterPro"/>
</dbReference>
<evidence type="ECO:0000259" key="11">
    <source>
        <dbReference type="Pfam" id="PF00133"/>
    </source>
</evidence>
<dbReference type="SUPFAM" id="SSF52374">
    <property type="entry name" value="Nucleotidylyl transferase"/>
    <property type="match status" value="1"/>
</dbReference>
<keyword evidence="4 9" id="KW-0547">Nucleotide-binding</keyword>
<dbReference type="InterPro" id="IPR025709">
    <property type="entry name" value="Leu_tRNA-synth_edit"/>
</dbReference>
<dbReference type="STRING" id="651662.SAMN04488069_11120"/>
<reference evidence="15" key="1">
    <citation type="submission" date="2016-10" db="EMBL/GenBank/DDBJ databases">
        <authorList>
            <person name="Varghese N."/>
            <person name="Submissions S."/>
        </authorList>
    </citation>
    <scope>NUCLEOTIDE SEQUENCE [LARGE SCALE GENOMIC DNA]</scope>
    <source>
        <strain evidence="15">CGMCC 1.8975</strain>
    </source>
</reference>
<proteinExistence type="inferred from homology"/>
<dbReference type="Pfam" id="PF00133">
    <property type="entry name" value="tRNA-synt_1"/>
    <property type="match status" value="2"/>
</dbReference>
<evidence type="ECO:0000256" key="1">
    <source>
        <dbReference type="ARBA" id="ARBA00005594"/>
    </source>
</evidence>
<dbReference type="SUPFAM" id="SSF50677">
    <property type="entry name" value="ValRS/IleRS/LeuRS editing domain"/>
    <property type="match status" value="1"/>
</dbReference>
<dbReference type="Pfam" id="PF13603">
    <property type="entry name" value="tRNA-synt_1_2"/>
    <property type="match status" value="1"/>
</dbReference>
<dbReference type="FunFam" id="3.40.50.620:FF:000056">
    <property type="entry name" value="Leucine--tRNA ligase"/>
    <property type="match status" value="1"/>
</dbReference>
<dbReference type="Gene3D" id="3.90.740.10">
    <property type="entry name" value="Valyl/Leucyl/Isoleucyl-tRNA synthetase, editing domain"/>
    <property type="match status" value="1"/>
</dbReference>
<comment type="caution">
    <text evidence="9">Lacks conserved residue(s) required for the propagation of feature annotation.</text>
</comment>
<dbReference type="HAMAP" id="MF_00049_B">
    <property type="entry name" value="Leu_tRNA_synth_B"/>
    <property type="match status" value="1"/>
</dbReference>
<evidence type="ECO:0000313" key="14">
    <source>
        <dbReference type="EMBL" id="SDY64668.1"/>
    </source>
</evidence>
<keyword evidence="5 9" id="KW-0067">ATP-binding</keyword>
<evidence type="ECO:0000256" key="8">
    <source>
        <dbReference type="ARBA" id="ARBA00047469"/>
    </source>
</evidence>
<evidence type="ECO:0000256" key="10">
    <source>
        <dbReference type="RuleBase" id="RU363035"/>
    </source>
</evidence>
<evidence type="ECO:0000259" key="13">
    <source>
        <dbReference type="Pfam" id="PF13603"/>
    </source>
</evidence>
<dbReference type="CDD" id="cd07958">
    <property type="entry name" value="Anticodon_Ia_Leu_BEm"/>
    <property type="match status" value="1"/>
</dbReference>
<feature type="binding site" evidence="9">
    <location>
        <position position="791"/>
    </location>
    <ligand>
        <name>ATP</name>
        <dbReference type="ChEBI" id="CHEBI:30616"/>
    </ligand>
</feature>
<dbReference type="RefSeq" id="WP_092741891.1">
    <property type="nucleotide sequence ID" value="NZ_FNOV01000011.1"/>
</dbReference>
<dbReference type="InterPro" id="IPR002302">
    <property type="entry name" value="Leu-tRNA-ligase"/>
</dbReference>